<dbReference type="GO" id="GO:0016020">
    <property type="term" value="C:membrane"/>
    <property type="evidence" value="ECO:0007669"/>
    <property type="project" value="UniProtKB-SubCell"/>
</dbReference>
<gene>
    <name evidence="6" type="ORF">BJ992_005210</name>
</gene>
<dbReference type="PANTHER" id="PTHR10361">
    <property type="entry name" value="SODIUM-BILE ACID COTRANSPORTER"/>
    <property type="match status" value="1"/>
</dbReference>
<dbReference type="AlphaFoldDB" id="A0A7X0IJD2"/>
<dbReference type="Gene3D" id="1.20.1530.20">
    <property type="match status" value="1"/>
</dbReference>
<dbReference type="InterPro" id="IPR002657">
    <property type="entry name" value="BilAc:Na_symport/Acr3"/>
</dbReference>
<evidence type="ECO:0000256" key="1">
    <source>
        <dbReference type="ARBA" id="ARBA00004141"/>
    </source>
</evidence>
<feature type="transmembrane region" description="Helical" evidence="5">
    <location>
        <begin position="138"/>
        <end position="156"/>
    </location>
</feature>
<feature type="transmembrane region" description="Helical" evidence="5">
    <location>
        <begin position="168"/>
        <end position="187"/>
    </location>
</feature>
<keyword evidence="7" id="KW-1185">Reference proteome</keyword>
<evidence type="ECO:0000256" key="2">
    <source>
        <dbReference type="ARBA" id="ARBA00022692"/>
    </source>
</evidence>
<feature type="transmembrane region" description="Helical" evidence="5">
    <location>
        <begin position="68"/>
        <end position="87"/>
    </location>
</feature>
<sequence>MGSPLILASLPFAIGVVMLGLGLSLTLDDFRRVGRYPKAVVVALLCQIVLLPVICFGLVLVFRLPAEAAVGLLLVAAAPGGPTANLFSHLFGGDVALNVTLTAINSVLAVVTLPVVVNLSAGYFLAGEAAVGLQFGKTAQVFLMVIVPVAVGMFVRSRAPELTRRLNIPVRVFSIVVLVTVIYAVLYGERENLVGYFVAVGSAVLAFNIVSLLAGYGVPRLTGVDHRGATAAGFEIGIHNTGLAITVALSPTLLNSPEIAVPGAVYGIVMFFTATGFGWLIGRRARVSATP</sequence>
<name>A0A7X0IJD2_9ACTN</name>
<comment type="subcellular location">
    <subcellularLocation>
        <location evidence="1">Membrane</location>
        <topology evidence="1">Multi-pass membrane protein</topology>
    </subcellularLocation>
</comment>
<evidence type="ECO:0000313" key="7">
    <source>
        <dbReference type="Proteomes" id="UP000555564"/>
    </source>
</evidence>
<feature type="transmembrane region" description="Helical" evidence="5">
    <location>
        <begin position="230"/>
        <end position="253"/>
    </location>
</feature>
<feature type="transmembrane region" description="Helical" evidence="5">
    <location>
        <begin position="259"/>
        <end position="281"/>
    </location>
</feature>
<dbReference type="Proteomes" id="UP000555564">
    <property type="component" value="Unassembled WGS sequence"/>
</dbReference>
<comment type="caution">
    <text evidence="6">The sequence shown here is derived from an EMBL/GenBank/DDBJ whole genome shotgun (WGS) entry which is preliminary data.</text>
</comment>
<dbReference type="Pfam" id="PF01758">
    <property type="entry name" value="SBF"/>
    <property type="match status" value="1"/>
</dbReference>
<keyword evidence="3 5" id="KW-1133">Transmembrane helix</keyword>
<proteinExistence type="predicted"/>
<feature type="transmembrane region" description="Helical" evidence="5">
    <location>
        <begin position="193"/>
        <end position="218"/>
    </location>
</feature>
<feature type="transmembrane region" description="Helical" evidence="5">
    <location>
        <begin position="99"/>
        <end position="126"/>
    </location>
</feature>
<evidence type="ECO:0000256" key="3">
    <source>
        <dbReference type="ARBA" id="ARBA00022989"/>
    </source>
</evidence>
<organism evidence="6 7">
    <name type="scientific">Sphaerisporangium rubeum</name>
    <dbReference type="NCBI Taxonomy" id="321317"/>
    <lineage>
        <taxon>Bacteria</taxon>
        <taxon>Bacillati</taxon>
        <taxon>Actinomycetota</taxon>
        <taxon>Actinomycetes</taxon>
        <taxon>Streptosporangiales</taxon>
        <taxon>Streptosporangiaceae</taxon>
        <taxon>Sphaerisporangium</taxon>
    </lineage>
</organism>
<protein>
    <submittedName>
        <fullName evidence="6">BASS family bile acid:Na+ symporter</fullName>
    </submittedName>
</protein>
<dbReference type="EMBL" id="JACHIU010000001">
    <property type="protein sequence ID" value="MBB6475779.1"/>
    <property type="molecule type" value="Genomic_DNA"/>
</dbReference>
<feature type="transmembrane region" description="Helical" evidence="5">
    <location>
        <begin position="39"/>
        <end position="62"/>
    </location>
</feature>
<keyword evidence="2 5" id="KW-0812">Transmembrane</keyword>
<evidence type="ECO:0000256" key="4">
    <source>
        <dbReference type="ARBA" id="ARBA00023136"/>
    </source>
</evidence>
<evidence type="ECO:0000256" key="5">
    <source>
        <dbReference type="SAM" id="Phobius"/>
    </source>
</evidence>
<reference evidence="6 7" key="1">
    <citation type="submission" date="2020-08" db="EMBL/GenBank/DDBJ databases">
        <title>Sequencing the genomes of 1000 actinobacteria strains.</title>
        <authorList>
            <person name="Klenk H.-P."/>
        </authorList>
    </citation>
    <scope>NUCLEOTIDE SEQUENCE [LARGE SCALE GENOMIC DNA]</scope>
    <source>
        <strain evidence="6 7">DSM 44936</strain>
    </source>
</reference>
<evidence type="ECO:0000313" key="6">
    <source>
        <dbReference type="EMBL" id="MBB6475779.1"/>
    </source>
</evidence>
<dbReference type="InterPro" id="IPR038770">
    <property type="entry name" value="Na+/solute_symporter_sf"/>
</dbReference>
<feature type="transmembrane region" description="Helical" evidence="5">
    <location>
        <begin position="6"/>
        <end position="27"/>
    </location>
</feature>
<dbReference type="PANTHER" id="PTHR10361:SF24">
    <property type="entry name" value="P3 PROTEIN"/>
    <property type="match status" value="1"/>
</dbReference>
<dbReference type="InterPro" id="IPR004710">
    <property type="entry name" value="Bilac:Na_transpt"/>
</dbReference>
<dbReference type="RefSeq" id="WP_184985358.1">
    <property type="nucleotide sequence ID" value="NZ_BAAALO010000019.1"/>
</dbReference>
<accession>A0A7X0IJD2</accession>
<keyword evidence="4 5" id="KW-0472">Membrane</keyword>